<dbReference type="Proteomes" id="UP000041254">
    <property type="component" value="Unassembled WGS sequence"/>
</dbReference>
<name>A0A0G4F4R5_VITBC</name>
<dbReference type="VEuPathDB" id="CryptoDB:Vbra_8790"/>
<sequence>MKMARLAVLACLIAASPAALATRGVSTNLGLVMDVTPNNDNTSATITFSDPQNQSPRQYKGVSITASHGTFTSFPTGLQAYTDFDGCGTASHQTSPSHQVTHTTGDLKDLSALQVEWAHEGAAADVTFRGTIVLDSAQKYQTFDEQQLSVAAVMTTPGPTDTEGPTSSPSVSDTTAADTTATPTDPQTDPPSDDKDRARARTSLSLQPLLLPPLALCCSSELSSELFCCPR</sequence>
<evidence type="ECO:0000256" key="2">
    <source>
        <dbReference type="SAM" id="SignalP"/>
    </source>
</evidence>
<reference evidence="3 4" key="1">
    <citation type="submission" date="2014-11" db="EMBL/GenBank/DDBJ databases">
        <authorList>
            <person name="Zhu J."/>
            <person name="Qi W."/>
            <person name="Song R."/>
        </authorList>
    </citation>
    <scope>NUCLEOTIDE SEQUENCE [LARGE SCALE GENOMIC DNA]</scope>
</reference>
<evidence type="ECO:0000256" key="1">
    <source>
        <dbReference type="SAM" id="MobiDB-lite"/>
    </source>
</evidence>
<keyword evidence="2" id="KW-0732">Signal</keyword>
<evidence type="ECO:0000313" key="3">
    <source>
        <dbReference type="EMBL" id="CEM06814.1"/>
    </source>
</evidence>
<dbReference type="EMBL" id="CDMY01000371">
    <property type="protein sequence ID" value="CEM06814.1"/>
    <property type="molecule type" value="Genomic_DNA"/>
</dbReference>
<protein>
    <recommendedName>
        <fullName evidence="5">Reelin domain-containing protein</fullName>
    </recommendedName>
</protein>
<proteinExistence type="predicted"/>
<feature type="chain" id="PRO_5005188091" description="Reelin domain-containing protein" evidence="2">
    <location>
        <begin position="22"/>
        <end position="231"/>
    </location>
</feature>
<keyword evidence="4" id="KW-1185">Reference proteome</keyword>
<gene>
    <name evidence="3" type="ORF">Vbra_8790</name>
</gene>
<evidence type="ECO:0008006" key="5">
    <source>
        <dbReference type="Google" id="ProtNLM"/>
    </source>
</evidence>
<accession>A0A0G4F4R5</accession>
<evidence type="ECO:0000313" key="4">
    <source>
        <dbReference type="Proteomes" id="UP000041254"/>
    </source>
</evidence>
<organism evidence="3 4">
    <name type="scientific">Vitrella brassicaformis (strain CCMP3155)</name>
    <dbReference type="NCBI Taxonomy" id="1169540"/>
    <lineage>
        <taxon>Eukaryota</taxon>
        <taxon>Sar</taxon>
        <taxon>Alveolata</taxon>
        <taxon>Colpodellida</taxon>
        <taxon>Vitrellaceae</taxon>
        <taxon>Vitrella</taxon>
    </lineage>
</organism>
<feature type="region of interest" description="Disordered" evidence="1">
    <location>
        <begin position="155"/>
        <end position="200"/>
    </location>
</feature>
<dbReference type="InParanoid" id="A0A0G4F4R5"/>
<feature type="compositionally biased region" description="Low complexity" evidence="1">
    <location>
        <begin position="155"/>
        <end position="187"/>
    </location>
</feature>
<dbReference type="AlphaFoldDB" id="A0A0G4F4R5"/>
<feature type="signal peptide" evidence="2">
    <location>
        <begin position="1"/>
        <end position="21"/>
    </location>
</feature>